<dbReference type="InterPro" id="IPR052932">
    <property type="entry name" value="OprB_Porin"/>
</dbReference>
<keyword evidence="4" id="KW-1185">Reference proteome</keyword>
<dbReference type="Proteomes" id="UP001431634">
    <property type="component" value="Unassembled WGS sequence"/>
</dbReference>
<dbReference type="PANTHER" id="PTHR37944:SF1">
    <property type="entry name" value="PORIN B"/>
    <property type="match status" value="1"/>
</dbReference>
<dbReference type="Pfam" id="PF04966">
    <property type="entry name" value="OprB"/>
    <property type="match status" value="1"/>
</dbReference>
<proteinExistence type="inferred from homology"/>
<evidence type="ECO:0000313" key="3">
    <source>
        <dbReference type="EMBL" id="MDI2090776.1"/>
    </source>
</evidence>
<sequence>MALFCIKNSLLRKKEFYILFSIMFGGSATFLNSFAKAEDEGQKASAVKSVDSDSDVSMSGLTDWHLVPAGGGGDWKTAIGRVQSNAKDIAKIEKEGNPLLPQPEHLFGDWGGIQPWLYQRGINFNLDNQNEFAGNITGGKKKGATNAGAVDANLDVDWATLVGRNWLTDGLVSHMTVLGRYGSPVSKLVGENITSVQEIYGAGGNVVAKLVNLYNDKYFMDGKIVTSFGRTNVGGFYATSPIHCYFMNNGLCGNPKPLTGQAGGFNAWPDSTWGITTLFRPLPEFYIRIGMFQVNRYTYGNEGGKRAGWAAIVRTAGNAGGEFPIEMGYEPRWGKNELVGHYKIGFAYDTSPYPVWGSGLNGQHITAMNGADQRWKRGRDVEWLLLDQMIHRNGPGDLNGVIGYVGFVHSNPLTFQRQNQVIVGMIDTGFWKARPMDAFGILFIHQIMSGKMRDAQRYNLAHGFPIGNIGGATGIQTSETSFELTYIIHVYRGIRFQPDFQYEIHPNAQKNIKDAAFLGFKSRVDF</sequence>
<dbReference type="PANTHER" id="PTHR37944">
    <property type="entry name" value="PORIN B"/>
    <property type="match status" value="1"/>
</dbReference>
<dbReference type="EMBL" id="JASBAO010000001">
    <property type="protein sequence ID" value="MDI2090776.1"/>
    <property type="molecule type" value="Genomic_DNA"/>
</dbReference>
<dbReference type="InterPro" id="IPR007049">
    <property type="entry name" value="Carb-sel_porin_OprB"/>
</dbReference>
<organism evidence="3 4">
    <name type="scientific">Commensalibacter oyaizuii</name>
    <dbReference type="NCBI Taxonomy" id="3043873"/>
    <lineage>
        <taxon>Bacteria</taxon>
        <taxon>Pseudomonadati</taxon>
        <taxon>Pseudomonadota</taxon>
        <taxon>Alphaproteobacteria</taxon>
        <taxon>Acetobacterales</taxon>
        <taxon>Acetobacteraceae</taxon>
    </lineage>
</organism>
<dbReference type="InterPro" id="IPR038673">
    <property type="entry name" value="OprB_sf"/>
</dbReference>
<comment type="caution">
    <text evidence="3">The sequence shown here is derived from an EMBL/GenBank/DDBJ whole genome shotgun (WGS) entry which is preliminary data.</text>
</comment>
<dbReference type="RefSeq" id="WP_281447898.1">
    <property type="nucleotide sequence ID" value="NZ_JASBAO010000001.1"/>
</dbReference>
<dbReference type="Gene3D" id="2.40.160.180">
    <property type="entry name" value="Carbohydrate-selective porin OprB"/>
    <property type="match status" value="1"/>
</dbReference>
<name>A0ABT6Q2I6_9PROT</name>
<accession>A0ABT6Q2I6</accession>
<protein>
    <submittedName>
        <fullName evidence="3">Carbohydrate porin</fullName>
    </submittedName>
</protein>
<evidence type="ECO:0000256" key="2">
    <source>
        <dbReference type="RuleBase" id="RU363072"/>
    </source>
</evidence>
<comment type="similarity">
    <text evidence="1 2">Belongs to the OprB family.</text>
</comment>
<evidence type="ECO:0000313" key="4">
    <source>
        <dbReference type="Proteomes" id="UP001431634"/>
    </source>
</evidence>
<evidence type="ECO:0000256" key="1">
    <source>
        <dbReference type="ARBA" id="ARBA00008769"/>
    </source>
</evidence>
<reference evidence="3" key="1">
    <citation type="submission" date="2023-05" db="EMBL/GenBank/DDBJ databases">
        <title>Whole genome sequence of Commensalibacter sp.</title>
        <authorList>
            <person name="Charoenyingcharoen P."/>
            <person name="Yukphan P."/>
        </authorList>
    </citation>
    <scope>NUCLEOTIDE SEQUENCE</scope>
    <source>
        <strain evidence="3">TBRC 16381</strain>
    </source>
</reference>
<gene>
    <name evidence="3" type="ORF">QJV27_05150</name>
</gene>